<dbReference type="SUPFAM" id="SSF55447">
    <property type="entry name" value="CO dehydrogenase flavoprotein C-terminal domain-like"/>
    <property type="match status" value="1"/>
</dbReference>
<dbReference type="Gene3D" id="3.10.20.30">
    <property type="match status" value="1"/>
</dbReference>
<dbReference type="InterPro" id="IPR016167">
    <property type="entry name" value="FAD-bd_PCMH_sub1"/>
</dbReference>
<dbReference type="Gene3D" id="3.30.43.10">
    <property type="entry name" value="Uridine Diphospho-n-acetylenolpyruvylglucosamine Reductase, domain 2"/>
    <property type="match status" value="1"/>
</dbReference>
<dbReference type="GO" id="GO:0005506">
    <property type="term" value="F:iron ion binding"/>
    <property type="evidence" value="ECO:0007669"/>
    <property type="project" value="InterPro"/>
</dbReference>
<dbReference type="InterPro" id="IPR036683">
    <property type="entry name" value="CO_DH_flav_C_dom_sf"/>
</dbReference>
<dbReference type="Gene3D" id="3.30.390.50">
    <property type="entry name" value="CO dehydrogenase flavoprotein, C-terminal domain"/>
    <property type="match status" value="1"/>
</dbReference>
<dbReference type="Proteomes" id="UP000319212">
    <property type="component" value="Unassembled WGS sequence"/>
</dbReference>
<dbReference type="InterPro" id="IPR012175">
    <property type="entry name" value="Xanth_DH_ssu_bac"/>
</dbReference>
<dbReference type="OrthoDB" id="9179439at2"/>
<feature type="domain" description="2Fe-2S ferredoxin-type" evidence="6">
    <location>
        <begin position="8"/>
        <end position="100"/>
    </location>
</feature>
<sequence length="537" mass="57907">MSLPPTISPIRFFHQGRTVEVAGVHPTRSVLDWLREDAHCTGTKEGCNEGDCGACTVVVGELAADGTPGAVGGLKLQTVNACIQFLPTLHGKALFTVEDLKSGLLNDGGKTHDARRHDKRPVQCLHPVQQAMVDCHGSQCGFCTPGFVMSLWSTYEHHRAAGSVPTRQQLADDLSGNLCRCTGYRPILDAGQRMFDLPPMQLDTQPVVQALTQLQREGSFDYAAARDGRTDHFHAPKTLDDLAVLREQKPQARLLAGSTDIGLWVNKQFRDVGDLIYLGDVAELKTVEARGDSLHIGAGASLEDAWRALAQRAPALTDVWLRFASPPIRHAGTMGGNVANGSPIGDAPPVLMALDAQIVLRRGAQVRRMPLTDFYVDYMKNELAPGEFVQGLEVPLAALQRQVRAYKISKRFDCDISALCAGFALTLDGDTVKEVRLAFGGMAGIVKRAAKAEAALVGQPWTQTSVNAAKQALADDFQPLSDMRASAAYRLQVAQNLIQRLWLETRTADALPADATSVWSGMPHDVLPAAAQAAQGA</sequence>
<dbReference type="PROSITE" id="PS51085">
    <property type="entry name" value="2FE2S_FER_2"/>
    <property type="match status" value="1"/>
</dbReference>
<dbReference type="PANTHER" id="PTHR45444:SF3">
    <property type="entry name" value="XANTHINE DEHYDROGENASE"/>
    <property type="match status" value="1"/>
</dbReference>
<keyword evidence="1" id="KW-0285">Flavoprotein</keyword>
<dbReference type="GO" id="GO:0004854">
    <property type="term" value="F:xanthine dehydrogenase activity"/>
    <property type="evidence" value="ECO:0007669"/>
    <property type="project" value="UniProtKB-EC"/>
</dbReference>
<keyword evidence="2" id="KW-0479">Metal-binding</keyword>
<dbReference type="InterPro" id="IPR006058">
    <property type="entry name" value="2Fe2S_fd_BS"/>
</dbReference>
<evidence type="ECO:0000313" key="8">
    <source>
        <dbReference type="EMBL" id="TPG27919.1"/>
    </source>
</evidence>
<keyword evidence="5" id="KW-0408">Iron</keyword>
<dbReference type="SUPFAM" id="SSF54292">
    <property type="entry name" value="2Fe-2S ferredoxin-like"/>
    <property type="match status" value="1"/>
</dbReference>
<dbReference type="SUPFAM" id="SSF47741">
    <property type="entry name" value="CO dehydrogenase ISP C-domain like"/>
    <property type="match status" value="1"/>
</dbReference>
<evidence type="ECO:0000256" key="5">
    <source>
        <dbReference type="ARBA" id="ARBA00023004"/>
    </source>
</evidence>
<comment type="caution">
    <text evidence="8">The sequence shown here is derived from an EMBL/GenBank/DDBJ whole genome shotgun (WGS) entry which is preliminary data.</text>
</comment>
<dbReference type="InterPro" id="IPR016166">
    <property type="entry name" value="FAD-bd_PCMH"/>
</dbReference>
<dbReference type="SMART" id="SM01092">
    <property type="entry name" value="CO_deh_flav_C"/>
    <property type="match status" value="1"/>
</dbReference>
<evidence type="ECO:0000256" key="3">
    <source>
        <dbReference type="ARBA" id="ARBA00022827"/>
    </source>
</evidence>
<accession>A0A502DTN5</accession>
<evidence type="ECO:0000256" key="1">
    <source>
        <dbReference type="ARBA" id="ARBA00022630"/>
    </source>
</evidence>
<dbReference type="GO" id="GO:0051537">
    <property type="term" value="F:2 iron, 2 sulfur cluster binding"/>
    <property type="evidence" value="ECO:0007669"/>
    <property type="project" value="InterPro"/>
</dbReference>
<gene>
    <name evidence="8" type="primary">xdhA</name>
    <name evidence="8" type="ORF">EAH82_14445</name>
</gene>
<dbReference type="PROSITE" id="PS51387">
    <property type="entry name" value="FAD_PCMH"/>
    <property type="match status" value="1"/>
</dbReference>
<dbReference type="InterPro" id="IPR002346">
    <property type="entry name" value="Mopterin_DH_FAD-bd"/>
</dbReference>
<dbReference type="EMBL" id="RCZI01000003">
    <property type="protein sequence ID" value="TPG27919.1"/>
    <property type="molecule type" value="Genomic_DNA"/>
</dbReference>
<dbReference type="PROSITE" id="PS00197">
    <property type="entry name" value="2FE2S_FER_1"/>
    <property type="match status" value="1"/>
</dbReference>
<dbReference type="InterPro" id="IPR005107">
    <property type="entry name" value="CO_DH_flav_C"/>
</dbReference>
<dbReference type="Gene3D" id="1.10.150.120">
    <property type="entry name" value="[2Fe-2S]-binding domain"/>
    <property type="match status" value="1"/>
</dbReference>
<dbReference type="InterPro" id="IPR002888">
    <property type="entry name" value="2Fe-2S-bd"/>
</dbReference>
<proteinExistence type="predicted"/>
<dbReference type="PANTHER" id="PTHR45444">
    <property type="entry name" value="XANTHINE DEHYDROGENASE"/>
    <property type="match status" value="1"/>
</dbReference>
<dbReference type="GO" id="GO:0071949">
    <property type="term" value="F:FAD binding"/>
    <property type="evidence" value="ECO:0007669"/>
    <property type="project" value="InterPro"/>
</dbReference>
<dbReference type="RefSeq" id="WP_140843003.1">
    <property type="nucleotide sequence ID" value="NZ_RCZI01000003.1"/>
</dbReference>
<evidence type="ECO:0000313" key="9">
    <source>
        <dbReference type="Proteomes" id="UP000319212"/>
    </source>
</evidence>
<keyword evidence="3" id="KW-0274">FAD</keyword>
<protein>
    <submittedName>
        <fullName evidence="8">Xanthine dehydrogenase small subunit</fullName>
        <ecNumber evidence="8">1.17.1.4</ecNumber>
    </submittedName>
</protein>
<keyword evidence="4 8" id="KW-0560">Oxidoreductase</keyword>
<dbReference type="InterPro" id="IPR036318">
    <property type="entry name" value="FAD-bd_PCMH-like_sf"/>
</dbReference>
<dbReference type="InterPro" id="IPR001041">
    <property type="entry name" value="2Fe-2S_ferredoxin-type"/>
</dbReference>
<dbReference type="SUPFAM" id="SSF56176">
    <property type="entry name" value="FAD-binding/transporter-associated domain-like"/>
    <property type="match status" value="1"/>
</dbReference>
<dbReference type="Pfam" id="PF03450">
    <property type="entry name" value="CO_deh_flav_C"/>
    <property type="match status" value="1"/>
</dbReference>
<dbReference type="EC" id="1.17.1.4" evidence="8"/>
<dbReference type="CDD" id="cd00207">
    <property type="entry name" value="fer2"/>
    <property type="match status" value="1"/>
</dbReference>
<evidence type="ECO:0000259" key="6">
    <source>
        <dbReference type="PROSITE" id="PS51085"/>
    </source>
</evidence>
<dbReference type="InterPro" id="IPR014307">
    <property type="entry name" value="Xanthine_DH_ssu"/>
</dbReference>
<dbReference type="InterPro" id="IPR036884">
    <property type="entry name" value="2Fe-2S-bd_dom_sf"/>
</dbReference>
<dbReference type="Pfam" id="PF00111">
    <property type="entry name" value="Fer2"/>
    <property type="match status" value="1"/>
</dbReference>
<dbReference type="InterPro" id="IPR016208">
    <property type="entry name" value="Ald_Oxase/xanthine_DH-like"/>
</dbReference>
<dbReference type="AlphaFoldDB" id="A0A502DTN5"/>
<dbReference type="Pfam" id="PF00941">
    <property type="entry name" value="FAD_binding_5"/>
    <property type="match status" value="1"/>
</dbReference>
<dbReference type="NCBIfam" id="TIGR02963">
    <property type="entry name" value="xanthine_xdhA"/>
    <property type="match status" value="1"/>
</dbReference>
<dbReference type="InterPro" id="IPR036010">
    <property type="entry name" value="2Fe-2S_ferredoxin-like_sf"/>
</dbReference>
<dbReference type="Gene3D" id="3.30.465.10">
    <property type="match status" value="1"/>
</dbReference>
<evidence type="ECO:0000259" key="7">
    <source>
        <dbReference type="PROSITE" id="PS51387"/>
    </source>
</evidence>
<dbReference type="PIRSF" id="PIRSF036557">
    <property type="entry name" value="XdhA_RC"/>
    <property type="match status" value="1"/>
</dbReference>
<dbReference type="Pfam" id="PF01799">
    <property type="entry name" value="Fer2_2"/>
    <property type="match status" value="1"/>
</dbReference>
<dbReference type="InterPro" id="IPR016169">
    <property type="entry name" value="FAD-bd_PCMH_sub2"/>
</dbReference>
<organism evidence="8 9">
    <name type="scientific">Variovorax guangxiensis</name>
    <dbReference type="NCBI Taxonomy" id="1775474"/>
    <lineage>
        <taxon>Bacteria</taxon>
        <taxon>Pseudomonadati</taxon>
        <taxon>Pseudomonadota</taxon>
        <taxon>Betaproteobacteria</taxon>
        <taxon>Burkholderiales</taxon>
        <taxon>Comamonadaceae</taxon>
        <taxon>Variovorax</taxon>
    </lineage>
</organism>
<evidence type="ECO:0000256" key="4">
    <source>
        <dbReference type="ARBA" id="ARBA00023002"/>
    </source>
</evidence>
<feature type="domain" description="FAD-binding PCMH-type" evidence="7">
    <location>
        <begin position="226"/>
        <end position="399"/>
    </location>
</feature>
<name>A0A502DTN5_9BURK</name>
<dbReference type="InterPro" id="IPR012675">
    <property type="entry name" value="Beta-grasp_dom_sf"/>
</dbReference>
<evidence type="ECO:0000256" key="2">
    <source>
        <dbReference type="ARBA" id="ARBA00022723"/>
    </source>
</evidence>
<reference evidence="8 9" key="1">
    <citation type="journal article" date="2019" name="Environ. Microbiol.">
        <title>Species interactions and distinct microbial communities in high Arctic permafrost affected cryosols are associated with the CH4 and CO2 gas fluxes.</title>
        <authorList>
            <person name="Altshuler I."/>
            <person name="Hamel J."/>
            <person name="Turney S."/>
            <person name="Magnuson E."/>
            <person name="Levesque R."/>
            <person name="Greer C."/>
            <person name="Whyte L.G."/>
        </authorList>
    </citation>
    <scope>NUCLEOTIDE SEQUENCE [LARGE SCALE GENOMIC DNA]</scope>
    <source>
        <strain evidence="8 9">S06.C</strain>
    </source>
</reference>